<reference evidence="1" key="1">
    <citation type="submission" date="2023-11" db="EMBL/GenBank/DDBJ databases">
        <authorList>
            <person name="Poullet M."/>
        </authorList>
    </citation>
    <scope>NUCLEOTIDE SEQUENCE</scope>
    <source>
        <strain evidence="1">E1834</strain>
    </source>
</reference>
<proteinExistence type="predicted"/>
<sequence length="77" mass="8900">MFDDKINFVTEQNKNLINQGFILKLTASPINYAKYFFKNLSSKNLLSAENLSLFSSLCQDFVFIEAFTCLQVFFLNV</sequence>
<name>A0ACB1AGI6_MELEN</name>
<protein>
    <submittedName>
        <fullName evidence="1">Uncharacterized protein</fullName>
    </submittedName>
</protein>
<evidence type="ECO:0000313" key="2">
    <source>
        <dbReference type="Proteomes" id="UP001497535"/>
    </source>
</evidence>
<organism evidence="1 2">
    <name type="scientific">Meloidogyne enterolobii</name>
    <name type="common">Root-knot nematode worm</name>
    <name type="synonym">Meloidogyne mayaguensis</name>
    <dbReference type="NCBI Taxonomy" id="390850"/>
    <lineage>
        <taxon>Eukaryota</taxon>
        <taxon>Metazoa</taxon>
        <taxon>Ecdysozoa</taxon>
        <taxon>Nematoda</taxon>
        <taxon>Chromadorea</taxon>
        <taxon>Rhabditida</taxon>
        <taxon>Tylenchina</taxon>
        <taxon>Tylenchomorpha</taxon>
        <taxon>Tylenchoidea</taxon>
        <taxon>Meloidogynidae</taxon>
        <taxon>Meloidogyninae</taxon>
        <taxon>Meloidogyne</taxon>
    </lineage>
</organism>
<dbReference type="EMBL" id="CAVMJV010000080">
    <property type="protein sequence ID" value="CAK5090146.1"/>
    <property type="molecule type" value="Genomic_DNA"/>
</dbReference>
<dbReference type="Proteomes" id="UP001497535">
    <property type="component" value="Unassembled WGS sequence"/>
</dbReference>
<gene>
    <name evidence="1" type="ORF">MENTE1834_LOCUS37916</name>
</gene>
<comment type="caution">
    <text evidence="1">The sequence shown here is derived from an EMBL/GenBank/DDBJ whole genome shotgun (WGS) entry which is preliminary data.</text>
</comment>
<keyword evidence="2" id="KW-1185">Reference proteome</keyword>
<evidence type="ECO:0000313" key="1">
    <source>
        <dbReference type="EMBL" id="CAK5090146.1"/>
    </source>
</evidence>
<accession>A0ACB1AGI6</accession>